<reference evidence="3 4" key="1">
    <citation type="journal article" date="2012" name="Nucleic Acids Res.">
        <title>Sequencing of the smallest Apicomplexan genome from the human pathogen Babesia microti.</title>
        <authorList>
            <person name="Cornillot E."/>
            <person name="Hadj-Kaddour K."/>
            <person name="Dassouli A."/>
            <person name="Noel B."/>
            <person name="Ranwez V."/>
            <person name="Vacherie B."/>
            <person name="Augagneur Y."/>
            <person name="Bres V."/>
            <person name="Duclos A."/>
            <person name="Randazzo S."/>
            <person name="Carcy B."/>
            <person name="Debierre-Grockiego F."/>
            <person name="Delbecq S."/>
            <person name="Moubri-Menage K."/>
            <person name="Shams-Eldin H."/>
            <person name="Usmani-Brown S."/>
            <person name="Bringaud F."/>
            <person name="Wincker P."/>
            <person name="Vivares C.P."/>
            <person name="Schwarz R.T."/>
            <person name="Schetters T.P."/>
            <person name="Krause P.J."/>
            <person name="Gorenflot A."/>
            <person name="Berry V."/>
            <person name="Barbe V."/>
            <person name="Ben Mamoun C."/>
        </authorList>
    </citation>
    <scope>NUCLEOTIDE SEQUENCE [LARGE SCALE GENOMIC DNA]</scope>
    <source>
        <strain evidence="3 4">RI</strain>
    </source>
</reference>
<dbReference type="Pfam" id="PF22675">
    <property type="entry name" value="KH-I_KHDC4-BBP"/>
    <property type="match status" value="1"/>
</dbReference>
<feature type="compositionally biased region" description="Basic and acidic residues" evidence="1">
    <location>
        <begin position="1"/>
        <end position="11"/>
    </location>
</feature>
<dbReference type="Proteomes" id="UP000002899">
    <property type="component" value="Chromosome II"/>
</dbReference>
<dbReference type="GO" id="GO:0003723">
    <property type="term" value="F:RNA binding"/>
    <property type="evidence" value="ECO:0007669"/>
    <property type="project" value="InterPro"/>
</dbReference>
<dbReference type="VEuPathDB" id="PiroplasmaDB:BMR1_02g03995"/>
<dbReference type="InterPro" id="IPR035979">
    <property type="entry name" value="RBD_domain_sf"/>
</dbReference>
<evidence type="ECO:0000313" key="3">
    <source>
        <dbReference type="EMBL" id="CCF73948.1"/>
    </source>
</evidence>
<feature type="region of interest" description="Disordered" evidence="1">
    <location>
        <begin position="1"/>
        <end position="70"/>
    </location>
</feature>
<dbReference type="SUPFAM" id="SSF54928">
    <property type="entry name" value="RNA-binding domain, RBD"/>
    <property type="match status" value="1"/>
</dbReference>
<dbReference type="GeneID" id="24424580"/>
<dbReference type="InterPro" id="IPR055256">
    <property type="entry name" value="KH_1_KHDC4/BBP-like"/>
</dbReference>
<sequence length="358" mass="40770">MSRKGQDRMPFRPDVPPPHPHHMNPYPYKQPDPPDPRYPLYPDRFDHPPPGYQPQSFQPPPHYPLPQYQPPQHQHGIYNERHYPAIQPMNQQLPIAACAPPMASAVGHHTEKSDNLLAISRLAIFIINPKQNYQLLEEDLRELFSYYCANVQNITIWHDRAAAEVVLSSLSACTSACRDLDGLFLQGVGTLKCVVLNPGQNIETTLPPPDNVHMRQIPELKKICRLELIDIFTYEPDFNVANNILGQNNCNVEYIMSQTSNKVEFSLRGKPRDNAPVADRLHVALSSNDSISYQKAVDLTEGLLITIVEKFYAFCSSIAKPASPAAGFRRHEYQERPDGSLEYLGAREMDRPQQMWRN</sequence>
<dbReference type="OMA" id="QNITIWH"/>
<name>I7I8Z5_BABMR</name>
<reference evidence="3 4" key="3">
    <citation type="journal article" date="2016" name="Sci. Rep.">
        <title>Genome-wide diversity and gene expression profiling of Babesia microti isolates identify polymorphic genes that mediate host-pathogen interactions.</title>
        <authorList>
            <person name="Silva J.C."/>
            <person name="Cornillot E."/>
            <person name="McCracken C."/>
            <person name="Usmani-Brown S."/>
            <person name="Dwivedi A."/>
            <person name="Ifeonu O.O."/>
            <person name="Crabtree J."/>
            <person name="Gotia H.T."/>
            <person name="Virji A.Z."/>
            <person name="Reynes C."/>
            <person name="Colinge J."/>
            <person name="Kumar V."/>
            <person name="Lawres L."/>
            <person name="Pazzi J.E."/>
            <person name="Pablo J.V."/>
            <person name="Hung C."/>
            <person name="Brancato J."/>
            <person name="Kumari P."/>
            <person name="Orvis J."/>
            <person name="Tretina K."/>
            <person name="Chibucos M."/>
            <person name="Ott S."/>
            <person name="Sadzewicz L."/>
            <person name="Sengamalay N."/>
            <person name="Shetty A.C."/>
            <person name="Su Q."/>
            <person name="Tallon L."/>
            <person name="Fraser C.M."/>
            <person name="Frutos R."/>
            <person name="Molina D.M."/>
            <person name="Krause P.J."/>
            <person name="Ben Mamoun C."/>
        </authorList>
    </citation>
    <scope>NUCLEOTIDE SEQUENCE [LARGE SCALE GENOMIC DNA]</scope>
    <source>
        <strain evidence="3 4">RI</strain>
    </source>
</reference>
<dbReference type="KEGG" id="bmic:BMR1_02g03995"/>
<dbReference type="InterPro" id="IPR036612">
    <property type="entry name" value="KH_dom_type_1_sf"/>
</dbReference>
<evidence type="ECO:0000259" key="2">
    <source>
        <dbReference type="Pfam" id="PF22675"/>
    </source>
</evidence>
<feature type="domain" description="KHDC4/BBP-like KH-domain type I" evidence="2">
    <location>
        <begin position="235"/>
        <end position="304"/>
    </location>
</feature>
<keyword evidence="4" id="KW-1185">Reference proteome</keyword>
<feature type="compositionally biased region" description="Pro residues" evidence="1">
    <location>
        <begin position="28"/>
        <end position="39"/>
    </location>
</feature>
<reference evidence="3 4" key="2">
    <citation type="journal article" date="2013" name="PLoS ONE">
        <title>Whole genome mapping and re-organization of the nuclear and mitochondrial genomes of Babesia microti isolates.</title>
        <authorList>
            <person name="Cornillot E."/>
            <person name="Dassouli A."/>
            <person name="Garg A."/>
            <person name="Pachikara N."/>
            <person name="Randazzo S."/>
            <person name="Depoix D."/>
            <person name="Carcy B."/>
            <person name="Delbecq S."/>
            <person name="Frutos R."/>
            <person name="Silva J.C."/>
            <person name="Sutton R."/>
            <person name="Krause P.J."/>
            <person name="Mamoun C.B."/>
        </authorList>
    </citation>
    <scope>NUCLEOTIDE SEQUENCE [LARGE SCALE GENOMIC DNA]</scope>
    <source>
        <strain evidence="3 4">RI</strain>
    </source>
</reference>
<dbReference type="OrthoDB" id="377772at2759"/>
<accession>I7I8Z5</accession>
<dbReference type="AlphaFoldDB" id="I7I8Z5"/>
<gene>
    <name evidence="3" type="ORF">BMR1_02g03995</name>
</gene>
<dbReference type="RefSeq" id="XP_012648557.1">
    <property type="nucleotide sequence ID" value="XM_012793103.1"/>
</dbReference>
<evidence type="ECO:0000256" key="1">
    <source>
        <dbReference type="SAM" id="MobiDB-lite"/>
    </source>
</evidence>
<organism evidence="3 4">
    <name type="scientific">Babesia microti (strain RI)</name>
    <dbReference type="NCBI Taxonomy" id="1133968"/>
    <lineage>
        <taxon>Eukaryota</taxon>
        <taxon>Sar</taxon>
        <taxon>Alveolata</taxon>
        <taxon>Apicomplexa</taxon>
        <taxon>Aconoidasida</taxon>
        <taxon>Piroplasmida</taxon>
        <taxon>Babesiidae</taxon>
        <taxon>Babesia</taxon>
    </lineage>
</organism>
<dbReference type="Gene3D" id="3.30.1370.10">
    <property type="entry name" value="K Homology domain, type 1"/>
    <property type="match status" value="1"/>
</dbReference>
<proteinExistence type="predicted"/>
<dbReference type="EMBL" id="FO082872">
    <property type="protein sequence ID" value="CCF73948.1"/>
    <property type="molecule type" value="Genomic_DNA"/>
</dbReference>
<feature type="compositionally biased region" description="Pro residues" evidence="1">
    <location>
        <begin position="48"/>
        <end position="69"/>
    </location>
</feature>
<evidence type="ECO:0000313" key="4">
    <source>
        <dbReference type="Proteomes" id="UP000002899"/>
    </source>
</evidence>
<protein>
    <recommendedName>
        <fullName evidence="2">KHDC4/BBP-like KH-domain type I domain-containing protein</fullName>
    </recommendedName>
</protein>